<evidence type="ECO:0000256" key="12">
    <source>
        <dbReference type="ARBA" id="ARBA00025198"/>
    </source>
</evidence>
<dbReference type="CDD" id="cd06503">
    <property type="entry name" value="ATP-synt_Fo_b"/>
    <property type="match status" value="1"/>
</dbReference>
<dbReference type="EMBL" id="QUNO01000012">
    <property type="protein sequence ID" value="REH40997.1"/>
    <property type="molecule type" value="Genomic_DNA"/>
</dbReference>
<keyword evidence="9 14" id="KW-0406">Ion transport</keyword>
<evidence type="ECO:0000256" key="5">
    <source>
        <dbReference type="ARBA" id="ARBA00022547"/>
    </source>
</evidence>
<dbReference type="InterPro" id="IPR005864">
    <property type="entry name" value="ATP_synth_F0_bsu_bac"/>
</dbReference>
<keyword evidence="10 14" id="KW-0472">Membrane</keyword>
<evidence type="ECO:0000256" key="8">
    <source>
        <dbReference type="ARBA" id="ARBA00022989"/>
    </source>
</evidence>
<evidence type="ECO:0000313" key="17">
    <source>
        <dbReference type="EMBL" id="REH40997.1"/>
    </source>
</evidence>
<feature type="transmembrane region" description="Helical" evidence="14">
    <location>
        <begin position="20"/>
        <end position="38"/>
    </location>
</feature>
<dbReference type="AlphaFoldDB" id="A0A3E0HAD1"/>
<dbReference type="SUPFAM" id="SSF81573">
    <property type="entry name" value="F1F0 ATP synthase subunit B, membrane domain"/>
    <property type="match status" value="1"/>
</dbReference>
<dbReference type="OrthoDB" id="5243563at2"/>
<dbReference type="GO" id="GO:0045259">
    <property type="term" value="C:proton-transporting ATP synthase complex"/>
    <property type="evidence" value="ECO:0007669"/>
    <property type="project" value="UniProtKB-KW"/>
</dbReference>
<evidence type="ECO:0000256" key="10">
    <source>
        <dbReference type="ARBA" id="ARBA00023136"/>
    </source>
</evidence>
<comment type="function">
    <text evidence="14">Component of the F(0) channel, it forms part of the peripheral stalk, linking F(1) to F(0).</text>
</comment>
<dbReference type="InterPro" id="IPR028987">
    <property type="entry name" value="ATP_synth_B-like_membr_sf"/>
</dbReference>
<evidence type="ECO:0000256" key="16">
    <source>
        <dbReference type="SAM" id="Coils"/>
    </source>
</evidence>
<dbReference type="Proteomes" id="UP000256269">
    <property type="component" value="Unassembled WGS sequence"/>
</dbReference>
<name>A0A3E0HAD1_9PSEU</name>
<comment type="function">
    <text evidence="12 14">F(1)F(0) ATP synthase produces ATP from ADP in the presence of a proton or sodium gradient. F-type ATPases consist of two structural domains, F(1) containing the extramembraneous catalytic core and F(0) containing the membrane proton channel, linked together by a central stalk and a peripheral stalk. During catalysis, ATP synthesis in the catalytic domain of F(1) is coupled via a rotary mechanism of the central stalk subunits to proton translocation.</text>
</comment>
<evidence type="ECO:0000256" key="13">
    <source>
        <dbReference type="ARBA" id="ARBA00025830"/>
    </source>
</evidence>
<keyword evidence="18" id="KW-1185">Reference proteome</keyword>
<dbReference type="NCBIfam" id="TIGR01144">
    <property type="entry name" value="ATP_synt_b"/>
    <property type="match status" value="1"/>
</dbReference>
<keyword evidence="3 14" id="KW-0813">Transport</keyword>
<organism evidence="17 18">
    <name type="scientific">Kutzneria buriramensis</name>
    <dbReference type="NCBI Taxonomy" id="1045776"/>
    <lineage>
        <taxon>Bacteria</taxon>
        <taxon>Bacillati</taxon>
        <taxon>Actinomycetota</taxon>
        <taxon>Actinomycetes</taxon>
        <taxon>Pseudonocardiales</taxon>
        <taxon>Pseudonocardiaceae</taxon>
        <taxon>Kutzneria</taxon>
    </lineage>
</organism>
<evidence type="ECO:0000256" key="9">
    <source>
        <dbReference type="ARBA" id="ARBA00023065"/>
    </source>
</evidence>
<keyword evidence="4 14" id="KW-1003">Cell membrane</keyword>
<dbReference type="InterPro" id="IPR050059">
    <property type="entry name" value="ATP_synthase_B_chain"/>
</dbReference>
<reference evidence="17 18" key="1">
    <citation type="submission" date="2018-08" db="EMBL/GenBank/DDBJ databases">
        <title>Genomic Encyclopedia of Archaeal and Bacterial Type Strains, Phase II (KMG-II): from individual species to whole genera.</title>
        <authorList>
            <person name="Goeker M."/>
        </authorList>
    </citation>
    <scope>NUCLEOTIDE SEQUENCE [LARGE SCALE GENOMIC DNA]</scope>
    <source>
        <strain evidence="17 18">DSM 45791</strain>
    </source>
</reference>
<dbReference type="GO" id="GO:0046933">
    <property type="term" value="F:proton-transporting ATP synthase activity, rotational mechanism"/>
    <property type="evidence" value="ECO:0007669"/>
    <property type="project" value="UniProtKB-UniRule"/>
</dbReference>
<comment type="subcellular location">
    <subcellularLocation>
        <location evidence="1 14">Cell membrane</location>
        <topology evidence="1 14">Single-pass membrane protein</topology>
    </subcellularLocation>
</comment>
<dbReference type="NCBIfam" id="NF004412">
    <property type="entry name" value="PRK05759.1-3"/>
    <property type="match status" value="1"/>
</dbReference>
<dbReference type="Pfam" id="PF00430">
    <property type="entry name" value="ATP-synt_B"/>
    <property type="match status" value="1"/>
</dbReference>
<evidence type="ECO:0000256" key="11">
    <source>
        <dbReference type="ARBA" id="ARBA00023310"/>
    </source>
</evidence>
<dbReference type="InterPro" id="IPR002146">
    <property type="entry name" value="ATP_synth_b/b'su_bac/chlpt"/>
</dbReference>
<evidence type="ECO:0000256" key="1">
    <source>
        <dbReference type="ARBA" id="ARBA00004162"/>
    </source>
</evidence>
<dbReference type="Gene3D" id="1.20.5.620">
    <property type="entry name" value="F1F0 ATP synthase subunit B, membrane domain"/>
    <property type="match status" value="1"/>
</dbReference>
<evidence type="ECO:0000256" key="2">
    <source>
        <dbReference type="ARBA" id="ARBA00005513"/>
    </source>
</evidence>
<evidence type="ECO:0000256" key="15">
    <source>
        <dbReference type="RuleBase" id="RU003848"/>
    </source>
</evidence>
<dbReference type="GO" id="GO:0046961">
    <property type="term" value="F:proton-transporting ATPase activity, rotational mechanism"/>
    <property type="evidence" value="ECO:0007669"/>
    <property type="project" value="TreeGrafter"/>
</dbReference>
<evidence type="ECO:0000256" key="6">
    <source>
        <dbReference type="ARBA" id="ARBA00022692"/>
    </source>
</evidence>
<comment type="subunit">
    <text evidence="13 14">F-type ATPases have 2 components, F(1) - the catalytic core - and F(0) - the membrane proton channel. F(1) has five subunits: alpha(3), beta(3), gamma(1), delta(1), epsilon(1). F(0) has three main subunits: a(1), b(2) and c(10-14). The alpha and beta chains form an alternating ring which encloses part of the gamma chain. F(1) is attached to F(0) by a central stalk formed by the gamma and epsilon chains, while a peripheral stalk is formed by the delta and b chains.</text>
</comment>
<accession>A0A3E0HAD1</accession>
<evidence type="ECO:0000256" key="14">
    <source>
        <dbReference type="HAMAP-Rule" id="MF_01398"/>
    </source>
</evidence>
<sequence>MRNEVLAAGDNFLLPNGTLIGELIIFVIVLLVIWRLVLPPVQKALKDREDMVRKEAEQSRQAAETFEQAEAKYNEALAEARAESAAIRDTARAEGQRILDDMRQRAQAEADQIVQRGDEQLAAQRAQVVAELRTHVGELSTALAGRVVGGELTPAARSNANVDRILGELEGNG</sequence>
<keyword evidence="6 14" id="KW-0812">Transmembrane</keyword>
<protein>
    <recommendedName>
        <fullName evidence="14">ATP synthase subunit b</fullName>
    </recommendedName>
    <alternativeName>
        <fullName evidence="14">ATP synthase F(0) sector subunit b</fullName>
    </alternativeName>
    <alternativeName>
        <fullName evidence="14">ATPase subunit I</fullName>
    </alternativeName>
    <alternativeName>
        <fullName evidence="14">F-type ATPase subunit b</fullName>
        <shortName evidence="14">F-ATPase subunit b</shortName>
    </alternativeName>
</protein>
<keyword evidence="8 14" id="KW-1133">Transmembrane helix</keyword>
<evidence type="ECO:0000256" key="3">
    <source>
        <dbReference type="ARBA" id="ARBA00022448"/>
    </source>
</evidence>
<comment type="similarity">
    <text evidence="2 14 15">Belongs to the ATPase B chain family.</text>
</comment>
<evidence type="ECO:0000256" key="7">
    <source>
        <dbReference type="ARBA" id="ARBA00022781"/>
    </source>
</evidence>
<dbReference type="PANTHER" id="PTHR33445">
    <property type="entry name" value="ATP SYNTHASE SUBUNIT B', CHLOROPLASTIC"/>
    <property type="match status" value="1"/>
</dbReference>
<keyword evidence="16" id="KW-0175">Coiled coil</keyword>
<proteinExistence type="inferred from homology"/>
<dbReference type="PANTHER" id="PTHR33445:SF1">
    <property type="entry name" value="ATP SYNTHASE SUBUNIT B"/>
    <property type="match status" value="1"/>
</dbReference>
<keyword evidence="5 14" id="KW-0138">CF(0)</keyword>
<evidence type="ECO:0000256" key="4">
    <source>
        <dbReference type="ARBA" id="ARBA00022475"/>
    </source>
</evidence>
<gene>
    <name evidence="14" type="primary">atpF</name>
    <name evidence="17" type="ORF">BCF44_11279</name>
</gene>
<comment type="caution">
    <text evidence="17">The sequence shown here is derived from an EMBL/GenBank/DDBJ whole genome shotgun (WGS) entry which is preliminary data.</text>
</comment>
<evidence type="ECO:0000313" key="18">
    <source>
        <dbReference type="Proteomes" id="UP000256269"/>
    </source>
</evidence>
<keyword evidence="11 14" id="KW-0066">ATP synthesis</keyword>
<dbReference type="GO" id="GO:0005886">
    <property type="term" value="C:plasma membrane"/>
    <property type="evidence" value="ECO:0007669"/>
    <property type="project" value="UniProtKB-SubCell"/>
</dbReference>
<dbReference type="HAMAP" id="MF_01398">
    <property type="entry name" value="ATP_synth_b_bprime"/>
    <property type="match status" value="1"/>
</dbReference>
<keyword evidence="7 14" id="KW-0375">Hydrogen ion transport</keyword>
<feature type="coiled-coil region" evidence="16">
    <location>
        <begin position="52"/>
        <end position="86"/>
    </location>
</feature>
<dbReference type="RefSeq" id="WP_116178194.1">
    <property type="nucleotide sequence ID" value="NZ_CP144375.1"/>
</dbReference>